<dbReference type="AlphaFoldDB" id="A0ABD3AAD9"/>
<organism evidence="4 5">
    <name type="scientific">Cinchona calisaya</name>
    <dbReference type="NCBI Taxonomy" id="153742"/>
    <lineage>
        <taxon>Eukaryota</taxon>
        <taxon>Viridiplantae</taxon>
        <taxon>Streptophyta</taxon>
        <taxon>Embryophyta</taxon>
        <taxon>Tracheophyta</taxon>
        <taxon>Spermatophyta</taxon>
        <taxon>Magnoliopsida</taxon>
        <taxon>eudicotyledons</taxon>
        <taxon>Gunneridae</taxon>
        <taxon>Pentapetalae</taxon>
        <taxon>asterids</taxon>
        <taxon>lamiids</taxon>
        <taxon>Gentianales</taxon>
        <taxon>Rubiaceae</taxon>
        <taxon>Cinchonoideae</taxon>
        <taxon>Cinchoneae</taxon>
        <taxon>Cinchona</taxon>
    </lineage>
</organism>
<sequence length="158" mass="18115">MTMKLEWKNKDMWGKFATTLIKGIDRRSPTSSSSKKSEDEGWKVKNNLWGSREIHKLGLIIKGTFVHDRKFALIKSQHSDFRRSPNRQNYDYSPDTIDNARAKIQDEEGISPEPAALRGTGLIFAGKQLEDGRILVDYNFHEESTLHLVLRPRGGVFL</sequence>
<dbReference type="InterPro" id="IPR050158">
    <property type="entry name" value="Ubiquitin_ubiquitin-like"/>
</dbReference>
<dbReference type="InterPro" id="IPR029071">
    <property type="entry name" value="Ubiquitin-like_domsf"/>
</dbReference>
<evidence type="ECO:0000256" key="2">
    <source>
        <dbReference type="ARBA" id="ARBA00022843"/>
    </source>
</evidence>
<dbReference type="PROSITE" id="PS50053">
    <property type="entry name" value="UBIQUITIN_2"/>
    <property type="match status" value="1"/>
</dbReference>
<dbReference type="PANTHER" id="PTHR10666">
    <property type="entry name" value="UBIQUITIN"/>
    <property type="match status" value="1"/>
</dbReference>
<dbReference type="EMBL" id="JBJUIK010000005">
    <property type="protein sequence ID" value="KAL3526668.1"/>
    <property type="molecule type" value="Genomic_DNA"/>
</dbReference>
<name>A0ABD3AAD9_9GENT</name>
<dbReference type="InterPro" id="IPR000626">
    <property type="entry name" value="Ubiquitin-like_dom"/>
</dbReference>
<evidence type="ECO:0000313" key="4">
    <source>
        <dbReference type="EMBL" id="KAL3526668.1"/>
    </source>
</evidence>
<dbReference type="Proteomes" id="UP001630127">
    <property type="component" value="Unassembled WGS sequence"/>
</dbReference>
<reference evidence="4 5" key="1">
    <citation type="submission" date="2024-11" db="EMBL/GenBank/DDBJ databases">
        <title>A near-complete genome assembly of Cinchona calisaya.</title>
        <authorList>
            <person name="Lian D.C."/>
            <person name="Zhao X.W."/>
            <person name="Wei L."/>
        </authorList>
    </citation>
    <scope>NUCLEOTIDE SEQUENCE [LARGE SCALE GENOMIC DNA]</scope>
    <source>
        <tissue evidence="4">Nenye</tissue>
    </source>
</reference>
<comment type="caution">
    <text evidence="4">The sequence shown here is derived from an EMBL/GenBank/DDBJ whole genome shotgun (WGS) entry which is preliminary data.</text>
</comment>
<evidence type="ECO:0000256" key="1">
    <source>
        <dbReference type="ARBA" id="ARBA00022499"/>
    </source>
</evidence>
<dbReference type="Gene3D" id="3.10.20.90">
    <property type="entry name" value="Phosphatidylinositol 3-kinase Catalytic Subunit, Chain A, domain 1"/>
    <property type="match status" value="1"/>
</dbReference>
<keyword evidence="2" id="KW-0832">Ubl conjugation</keyword>
<proteinExistence type="predicted"/>
<evidence type="ECO:0000259" key="3">
    <source>
        <dbReference type="PROSITE" id="PS50053"/>
    </source>
</evidence>
<keyword evidence="1" id="KW-1017">Isopeptide bond</keyword>
<evidence type="ECO:0000313" key="5">
    <source>
        <dbReference type="Proteomes" id="UP001630127"/>
    </source>
</evidence>
<gene>
    <name evidence="4" type="ORF">ACH5RR_011324</name>
</gene>
<keyword evidence="5" id="KW-1185">Reference proteome</keyword>
<accession>A0ABD3AAD9</accession>
<feature type="domain" description="Ubiquitin-like" evidence="3">
    <location>
        <begin position="95"/>
        <end position="155"/>
    </location>
</feature>
<dbReference type="Pfam" id="PF00240">
    <property type="entry name" value="ubiquitin"/>
    <property type="match status" value="1"/>
</dbReference>
<dbReference type="GO" id="GO:0003729">
    <property type="term" value="F:mRNA binding"/>
    <property type="evidence" value="ECO:0007669"/>
    <property type="project" value="UniProtKB-ARBA"/>
</dbReference>
<protein>
    <recommendedName>
        <fullName evidence="3">Ubiquitin-like domain-containing protein</fullName>
    </recommendedName>
</protein>
<dbReference type="SUPFAM" id="SSF54236">
    <property type="entry name" value="Ubiquitin-like"/>
    <property type="match status" value="1"/>
</dbReference>
<dbReference type="SMART" id="SM00213">
    <property type="entry name" value="UBQ"/>
    <property type="match status" value="1"/>
</dbReference>